<accession>A0A9D1UAC0</accession>
<dbReference type="AlphaFoldDB" id="A0A9D1UAC0"/>
<evidence type="ECO:0000313" key="1">
    <source>
        <dbReference type="EMBL" id="HIW79381.1"/>
    </source>
</evidence>
<dbReference type="EMBL" id="DXGI01000360">
    <property type="protein sequence ID" value="HIW79381.1"/>
    <property type="molecule type" value="Genomic_DNA"/>
</dbReference>
<feature type="non-terminal residue" evidence="1">
    <location>
        <position position="71"/>
    </location>
</feature>
<protein>
    <submittedName>
        <fullName evidence="1">Uncharacterized protein</fullName>
    </submittedName>
</protein>
<reference evidence="1" key="2">
    <citation type="submission" date="2021-04" db="EMBL/GenBank/DDBJ databases">
        <authorList>
            <person name="Gilroy R."/>
        </authorList>
    </citation>
    <scope>NUCLEOTIDE SEQUENCE</scope>
    <source>
        <strain evidence="1">ChiSxjej5B17-1746</strain>
    </source>
</reference>
<evidence type="ECO:0000313" key="2">
    <source>
        <dbReference type="Proteomes" id="UP000824264"/>
    </source>
</evidence>
<gene>
    <name evidence="1" type="ORF">H9874_09605</name>
</gene>
<dbReference type="Proteomes" id="UP000824264">
    <property type="component" value="Unassembled WGS sequence"/>
</dbReference>
<comment type="caution">
    <text evidence="1">The sequence shown here is derived from an EMBL/GenBank/DDBJ whole genome shotgun (WGS) entry which is preliminary data.</text>
</comment>
<name>A0A9D1UAC0_9BACT</name>
<proteinExistence type="predicted"/>
<reference evidence="1" key="1">
    <citation type="journal article" date="2021" name="PeerJ">
        <title>Extensive microbial diversity within the chicken gut microbiome revealed by metagenomics and culture.</title>
        <authorList>
            <person name="Gilroy R."/>
            <person name="Ravi A."/>
            <person name="Getino M."/>
            <person name="Pursley I."/>
            <person name="Horton D.L."/>
            <person name="Alikhan N.F."/>
            <person name="Baker D."/>
            <person name="Gharbi K."/>
            <person name="Hall N."/>
            <person name="Watson M."/>
            <person name="Adriaenssens E.M."/>
            <person name="Foster-Nyarko E."/>
            <person name="Jarju S."/>
            <person name="Secka A."/>
            <person name="Antonio M."/>
            <person name="Oren A."/>
            <person name="Chaudhuri R.R."/>
            <person name="La Ragione R."/>
            <person name="Hildebrand F."/>
            <person name="Pallen M.J."/>
        </authorList>
    </citation>
    <scope>NUCLEOTIDE SEQUENCE</scope>
    <source>
        <strain evidence="1">ChiSxjej5B17-1746</strain>
    </source>
</reference>
<organism evidence="1 2">
    <name type="scientific">Candidatus Bilophila faecipullorum</name>
    <dbReference type="NCBI Taxonomy" id="2838482"/>
    <lineage>
        <taxon>Bacteria</taxon>
        <taxon>Pseudomonadati</taxon>
        <taxon>Thermodesulfobacteriota</taxon>
        <taxon>Desulfovibrionia</taxon>
        <taxon>Desulfovibrionales</taxon>
        <taxon>Desulfovibrionaceae</taxon>
        <taxon>Bilophila</taxon>
    </lineage>
</organism>
<sequence>MTMGTMLSAALYRLQTGFFLWRAEHNTFAAEPALRSELFNAEQMESHAVELASRHRLRQRPGPDRLLARLD</sequence>